<reference evidence="3 4" key="1">
    <citation type="submission" date="2022-10" db="EMBL/GenBank/DDBJ databases">
        <title>Comparative genomics and taxonomic characterization of three novel marine species of genus Reichenbachiella exhibiting antioxidant and polysaccharide degradation activities.</title>
        <authorList>
            <person name="Muhammad N."/>
            <person name="Lee Y.-J."/>
            <person name="Ko J."/>
            <person name="Kim S.-G."/>
        </authorList>
    </citation>
    <scope>NUCLEOTIDE SEQUENCE [LARGE SCALE GENOMIC DNA]</scope>
    <source>
        <strain evidence="3 4">ABR2-5</strain>
    </source>
</reference>
<protein>
    <submittedName>
        <fullName evidence="3">Hpt domain-containing protein</fullName>
    </submittedName>
</protein>
<organism evidence="3 4">
    <name type="scientific">Reichenbachiella ulvae</name>
    <dbReference type="NCBI Taxonomy" id="2980104"/>
    <lineage>
        <taxon>Bacteria</taxon>
        <taxon>Pseudomonadati</taxon>
        <taxon>Bacteroidota</taxon>
        <taxon>Cytophagia</taxon>
        <taxon>Cytophagales</taxon>
        <taxon>Reichenbachiellaceae</taxon>
        <taxon>Reichenbachiella</taxon>
    </lineage>
</organism>
<dbReference type="SUPFAM" id="SSF47226">
    <property type="entry name" value="Histidine-containing phosphotransfer domain, HPT domain"/>
    <property type="match status" value="1"/>
</dbReference>
<keyword evidence="1" id="KW-0597">Phosphoprotein</keyword>
<evidence type="ECO:0000259" key="2">
    <source>
        <dbReference type="PROSITE" id="PS50894"/>
    </source>
</evidence>
<evidence type="ECO:0000256" key="1">
    <source>
        <dbReference type="PROSITE-ProRule" id="PRU00110"/>
    </source>
</evidence>
<proteinExistence type="predicted"/>
<feature type="domain" description="HPt" evidence="2">
    <location>
        <begin position="22"/>
        <end position="120"/>
    </location>
</feature>
<dbReference type="Proteomes" id="UP001300692">
    <property type="component" value="Unassembled WGS sequence"/>
</dbReference>
<keyword evidence="4" id="KW-1185">Reference proteome</keyword>
<name>A0ABT3CQ76_9BACT</name>
<dbReference type="EMBL" id="JAOYOD010000001">
    <property type="protein sequence ID" value="MCV9385669.1"/>
    <property type="molecule type" value="Genomic_DNA"/>
</dbReference>
<sequence length="122" mass="13854">MSQTSIPLPIDYSYLYEISDNDREFIKDMLDTVIKNTPGNLDEIETAGNQKKWTELARAVHKLKPSLLLLNIDSLTAHIKRLEADAKGQIDLELIPTKIAELRELCDLLVSEIKKDIEADAY</sequence>
<dbReference type="InterPro" id="IPR036641">
    <property type="entry name" value="HPT_dom_sf"/>
</dbReference>
<evidence type="ECO:0000313" key="3">
    <source>
        <dbReference type="EMBL" id="MCV9385669.1"/>
    </source>
</evidence>
<evidence type="ECO:0000313" key="4">
    <source>
        <dbReference type="Proteomes" id="UP001300692"/>
    </source>
</evidence>
<dbReference type="Gene3D" id="1.20.120.160">
    <property type="entry name" value="HPT domain"/>
    <property type="match status" value="1"/>
</dbReference>
<dbReference type="PROSITE" id="PS50894">
    <property type="entry name" value="HPT"/>
    <property type="match status" value="1"/>
</dbReference>
<dbReference type="RefSeq" id="WP_264136453.1">
    <property type="nucleotide sequence ID" value="NZ_JAOYOD010000001.1"/>
</dbReference>
<comment type="caution">
    <text evidence="3">The sequence shown here is derived from an EMBL/GenBank/DDBJ whole genome shotgun (WGS) entry which is preliminary data.</text>
</comment>
<dbReference type="Pfam" id="PF01627">
    <property type="entry name" value="Hpt"/>
    <property type="match status" value="1"/>
</dbReference>
<dbReference type="InterPro" id="IPR008207">
    <property type="entry name" value="Sig_transdc_His_kin_Hpt_dom"/>
</dbReference>
<feature type="modified residue" description="Phosphohistidine" evidence="1">
    <location>
        <position position="61"/>
    </location>
</feature>
<accession>A0ABT3CQ76</accession>
<gene>
    <name evidence="3" type="ORF">N7U62_03300</name>
</gene>